<evidence type="ECO:0000256" key="3">
    <source>
        <dbReference type="ARBA" id="ARBA00009381"/>
    </source>
</evidence>
<evidence type="ECO:0000256" key="10">
    <source>
        <dbReference type="SAM" id="SignalP"/>
    </source>
</evidence>
<keyword evidence="12" id="KW-1185">Reference proteome</keyword>
<dbReference type="Proteomes" id="UP000651977">
    <property type="component" value="Unassembled WGS sequence"/>
</dbReference>
<comment type="catalytic activity">
    <reaction evidence="8 9">
        <text>an N-terminal (5-L-glutamyl)-[peptide] + an alpha-amino acid = 5-L-glutamyl amino acid + an N-terminal L-alpha-aminoacyl-[peptide]</text>
        <dbReference type="Rhea" id="RHEA:23904"/>
        <dbReference type="Rhea" id="RHEA-COMP:9780"/>
        <dbReference type="Rhea" id="RHEA-COMP:9795"/>
        <dbReference type="ChEBI" id="CHEBI:77644"/>
        <dbReference type="ChEBI" id="CHEBI:78597"/>
        <dbReference type="ChEBI" id="CHEBI:78599"/>
        <dbReference type="ChEBI" id="CHEBI:78608"/>
        <dbReference type="EC" id="2.3.2.2"/>
    </reaction>
</comment>
<dbReference type="Pfam" id="PF01019">
    <property type="entry name" value="G_glu_transpept"/>
    <property type="match status" value="1"/>
</dbReference>
<gene>
    <name evidence="11" type="ORF">GCM10007414_20110</name>
</gene>
<comment type="similarity">
    <text evidence="3 9">Belongs to the gamma-glutamyltransferase family.</text>
</comment>
<dbReference type="InterPro" id="IPR043137">
    <property type="entry name" value="GGT_ssub_C"/>
</dbReference>
<accession>A0ABQ1I2J9</accession>
<dbReference type="Gene3D" id="3.60.20.40">
    <property type="match status" value="1"/>
</dbReference>
<proteinExistence type="inferred from homology"/>
<keyword evidence="7 9" id="KW-0012">Acyltransferase</keyword>
<comment type="caution">
    <text evidence="11">The sequence shown here is derived from an EMBL/GenBank/DDBJ whole genome shotgun (WGS) entry which is preliminary data.</text>
</comment>
<evidence type="ECO:0000256" key="5">
    <source>
        <dbReference type="ARBA" id="ARBA00022801"/>
    </source>
</evidence>
<sequence>MFKQNLLSLALLVSHSVFATSQVADQFAPEQASGHRNKAEVIAHKFMVSAANPLAVEAGYEVLKAGGSAVDAMITVQTVLGLVEPQSSGIGGGAFVVYFDAQSQQITSFDGREMAPAKVKPELFLDNQGQPLRFYDAVVGGRSVGSPGVVALFEHLHQRYGKQAWPSLFEPAIELAQQGFHVSPRLAQLIAGDEQRLGRFPATRNYFFDEQGRALQAGDLLKNPDYADSLKIIAEQGAKGFYQGPIASAIVDAVQWQNDNPGLLTLEDLANYQVKQRPVVCSPYLQYSICGMGPPSSGASTLGQIMGIAAHFPLSKWGPNSPHSWRVIGDASRLAFADRGRYLADSDYVEVPLKQLLAPDYLKARAKLLDTQRALETVSAGELTLSAYRSDDQSIELPSTSHISIVDAQGNVLSMTSSVENAFGSRVFVKGFLLNNQLTDFSFVPEKDGLAVANRVAAGKRPRSSMSPTIVLENQQPIIAIGSPGGSNIIGYVAQALISHLSWNMSLQQAVEQPHLNNRFGTYELEANSSAIEMQAALKAMGYQTKVKQMTSGLQGIRIYPDKLVGAADPRREGIAKGD</sequence>
<dbReference type="NCBIfam" id="TIGR00066">
    <property type="entry name" value="g_glut_trans"/>
    <property type="match status" value="1"/>
</dbReference>
<dbReference type="InterPro" id="IPR000101">
    <property type="entry name" value="GGT_peptidase"/>
</dbReference>
<dbReference type="EC" id="3.4.19.13" evidence="9"/>
<keyword evidence="9" id="KW-0317">Glutathione biosynthesis</keyword>
<comment type="catalytic activity">
    <reaction evidence="2 9">
        <text>glutathione + H2O = L-cysteinylglycine + L-glutamate</text>
        <dbReference type="Rhea" id="RHEA:28807"/>
        <dbReference type="ChEBI" id="CHEBI:15377"/>
        <dbReference type="ChEBI" id="CHEBI:29985"/>
        <dbReference type="ChEBI" id="CHEBI:57925"/>
        <dbReference type="ChEBI" id="CHEBI:61694"/>
        <dbReference type="EC" id="3.4.19.13"/>
    </reaction>
</comment>
<keyword evidence="5 9" id="KW-0378">Hydrolase</keyword>
<evidence type="ECO:0000256" key="7">
    <source>
        <dbReference type="ARBA" id="ARBA00023315"/>
    </source>
</evidence>
<dbReference type="PRINTS" id="PR01210">
    <property type="entry name" value="GGTRANSPTASE"/>
</dbReference>
<evidence type="ECO:0000256" key="2">
    <source>
        <dbReference type="ARBA" id="ARBA00001089"/>
    </source>
</evidence>
<dbReference type="EC" id="2.3.2.2" evidence="9"/>
<evidence type="ECO:0000256" key="1">
    <source>
        <dbReference type="ARBA" id="ARBA00001049"/>
    </source>
</evidence>
<comment type="subunit">
    <text evidence="9">This enzyme consists of two polypeptide chains, which are synthesized in precursor form from a single polypeptide.</text>
</comment>
<dbReference type="InterPro" id="IPR051792">
    <property type="entry name" value="GGT_bact"/>
</dbReference>
<evidence type="ECO:0000256" key="6">
    <source>
        <dbReference type="ARBA" id="ARBA00023145"/>
    </source>
</evidence>
<dbReference type="PANTHER" id="PTHR43199:SF1">
    <property type="entry name" value="GLUTATHIONE HYDROLASE PROENZYME"/>
    <property type="match status" value="1"/>
</dbReference>
<keyword evidence="4 9" id="KW-0808">Transferase</keyword>
<dbReference type="PANTHER" id="PTHR43199">
    <property type="entry name" value="GLUTATHIONE HYDROLASE"/>
    <property type="match status" value="1"/>
</dbReference>
<evidence type="ECO:0000313" key="12">
    <source>
        <dbReference type="Proteomes" id="UP000651977"/>
    </source>
</evidence>
<comment type="catalytic activity">
    <reaction evidence="1 9">
        <text>an S-substituted glutathione + H2O = an S-substituted L-cysteinylglycine + L-glutamate</text>
        <dbReference type="Rhea" id="RHEA:59468"/>
        <dbReference type="ChEBI" id="CHEBI:15377"/>
        <dbReference type="ChEBI" id="CHEBI:29985"/>
        <dbReference type="ChEBI" id="CHEBI:90779"/>
        <dbReference type="ChEBI" id="CHEBI:143103"/>
        <dbReference type="EC" id="3.4.19.13"/>
    </reaction>
</comment>
<keyword evidence="6 9" id="KW-0865">Zymogen</keyword>
<dbReference type="InterPro" id="IPR043138">
    <property type="entry name" value="GGT_lsub"/>
</dbReference>
<evidence type="ECO:0000313" key="11">
    <source>
        <dbReference type="EMBL" id="GGB06749.1"/>
    </source>
</evidence>
<evidence type="ECO:0000256" key="9">
    <source>
        <dbReference type="RuleBase" id="RU368036"/>
    </source>
</evidence>
<evidence type="ECO:0000256" key="8">
    <source>
        <dbReference type="ARBA" id="ARBA00047417"/>
    </source>
</evidence>
<comment type="pathway">
    <text evidence="9">Sulfur metabolism; glutathione metabolism.</text>
</comment>
<feature type="signal peptide" evidence="10">
    <location>
        <begin position="1"/>
        <end position="19"/>
    </location>
</feature>
<organism evidence="11 12">
    <name type="scientific">Agarivorans gilvus</name>
    <dbReference type="NCBI Taxonomy" id="680279"/>
    <lineage>
        <taxon>Bacteria</taxon>
        <taxon>Pseudomonadati</taxon>
        <taxon>Pseudomonadota</taxon>
        <taxon>Gammaproteobacteria</taxon>
        <taxon>Alteromonadales</taxon>
        <taxon>Alteromonadaceae</taxon>
        <taxon>Agarivorans</taxon>
    </lineage>
</organism>
<evidence type="ECO:0000256" key="4">
    <source>
        <dbReference type="ARBA" id="ARBA00022679"/>
    </source>
</evidence>
<protein>
    <recommendedName>
        <fullName evidence="9">Glutathione hydrolase proenzyme</fullName>
        <ecNumber evidence="9">2.3.2.2</ecNumber>
        <ecNumber evidence="9">3.4.19.13</ecNumber>
    </recommendedName>
    <component>
        <recommendedName>
            <fullName evidence="9">Glutathione hydrolase large chain</fullName>
        </recommendedName>
    </component>
    <component>
        <recommendedName>
            <fullName evidence="9">Glutathione hydrolase small chain</fullName>
        </recommendedName>
    </component>
</protein>
<dbReference type="RefSeq" id="WP_055732512.1">
    <property type="nucleotide sequence ID" value="NZ_BMDY01000010.1"/>
</dbReference>
<dbReference type="EMBL" id="BMDY01000010">
    <property type="protein sequence ID" value="GGB06749.1"/>
    <property type="molecule type" value="Genomic_DNA"/>
</dbReference>
<feature type="chain" id="PRO_5045118151" description="Glutathione hydrolase proenzyme" evidence="10">
    <location>
        <begin position="20"/>
        <end position="579"/>
    </location>
</feature>
<dbReference type="Gene3D" id="1.10.246.130">
    <property type="match status" value="1"/>
</dbReference>
<dbReference type="InterPro" id="IPR029055">
    <property type="entry name" value="Ntn_hydrolases_N"/>
</dbReference>
<name>A0ABQ1I2J9_9ALTE</name>
<reference evidence="12" key="1">
    <citation type="journal article" date="2019" name="Int. J. Syst. Evol. Microbiol.">
        <title>The Global Catalogue of Microorganisms (GCM) 10K type strain sequencing project: providing services to taxonomists for standard genome sequencing and annotation.</title>
        <authorList>
            <consortium name="The Broad Institute Genomics Platform"/>
            <consortium name="The Broad Institute Genome Sequencing Center for Infectious Disease"/>
            <person name="Wu L."/>
            <person name="Ma J."/>
        </authorList>
    </citation>
    <scope>NUCLEOTIDE SEQUENCE [LARGE SCALE GENOMIC DNA]</scope>
    <source>
        <strain evidence="12">CGMCC 1.10131</strain>
    </source>
</reference>
<keyword evidence="10" id="KW-0732">Signal</keyword>
<comment type="PTM">
    <text evidence="9">Cleaved by autocatalysis into a large and a small subunit.</text>
</comment>
<dbReference type="SUPFAM" id="SSF56235">
    <property type="entry name" value="N-terminal nucleophile aminohydrolases (Ntn hydrolases)"/>
    <property type="match status" value="1"/>
</dbReference>